<gene>
    <name evidence="7" type="ORF">Mgra_00004034</name>
</gene>
<dbReference type="SUPFAM" id="SSF57277">
    <property type="entry name" value="Granulin repeat"/>
    <property type="match status" value="1"/>
</dbReference>
<protein>
    <recommendedName>
        <fullName evidence="6">Granulins domain-containing protein</fullName>
    </recommendedName>
</protein>
<evidence type="ECO:0000259" key="6">
    <source>
        <dbReference type="PROSITE" id="PS00799"/>
    </source>
</evidence>
<feature type="domain" description="Granulins" evidence="6">
    <location>
        <begin position="63"/>
        <end position="76"/>
    </location>
</feature>
<name>A0A8S9ZTE2_9BILA</name>
<proteinExistence type="inferred from homology"/>
<dbReference type="GO" id="GO:0005576">
    <property type="term" value="C:extracellular region"/>
    <property type="evidence" value="ECO:0007669"/>
    <property type="project" value="UniProtKB-SubCell"/>
</dbReference>
<comment type="caution">
    <text evidence="7">The sequence shown here is derived from an EMBL/GenBank/DDBJ whole genome shotgun (WGS) entry which is preliminary data.</text>
</comment>
<keyword evidence="5" id="KW-0732">Signal</keyword>
<evidence type="ECO:0000256" key="2">
    <source>
        <dbReference type="ARBA" id="ARBA00010093"/>
    </source>
</evidence>
<evidence type="ECO:0000256" key="1">
    <source>
        <dbReference type="ARBA" id="ARBA00004613"/>
    </source>
</evidence>
<dbReference type="Pfam" id="PF00396">
    <property type="entry name" value="Granulin"/>
    <property type="match status" value="3"/>
</dbReference>
<reference evidence="7" key="1">
    <citation type="journal article" date="2020" name="Ecol. Evol.">
        <title>Genome structure and content of the rice root-knot nematode (Meloidogyne graminicola).</title>
        <authorList>
            <person name="Phan N.T."/>
            <person name="Danchin E.G.J."/>
            <person name="Klopp C."/>
            <person name="Perfus-Barbeoch L."/>
            <person name="Kozlowski D.K."/>
            <person name="Koutsovoulos G.D."/>
            <person name="Lopez-Roques C."/>
            <person name="Bouchez O."/>
            <person name="Zahm M."/>
            <person name="Besnard G."/>
            <person name="Bellafiore S."/>
        </authorList>
    </citation>
    <scope>NUCLEOTIDE SEQUENCE</scope>
    <source>
        <strain evidence="7">VN-18</strain>
    </source>
</reference>
<dbReference type="PROSITE" id="PS00799">
    <property type="entry name" value="GRANULINS"/>
    <property type="match status" value="2"/>
</dbReference>
<dbReference type="PANTHER" id="PTHR12274">
    <property type="entry name" value="GRANULIN"/>
    <property type="match status" value="1"/>
</dbReference>
<feature type="signal peptide" evidence="5">
    <location>
        <begin position="1"/>
        <end position="23"/>
    </location>
</feature>
<accession>A0A8S9ZTE2</accession>
<keyword evidence="8" id="KW-1185">Reference proteome</keyword>
<dbReference type="PANTHER" id="PTHR12274:SF3">
    <property type="entry name" value="PROGRANULIN"/>
    <property type="match status" value="1"/>
</dbReference>
<dbReference type="InterPro" id="IPR039036">
    <property type="entry name" value="Granulin_fam"/>
</dbReference>
<keyword evidence="3" id="KW-0964">Secreted</keyword>
<dbReference type="EMBL" id="JABEBT010000029">
    <property type="protein sequence ID" value="KAF7636446.1"/>
    <property type="molecule type" value="Genomic_DNA"/>
</dbReference>
<evidence type="ECO:0000313" key="7">
    <source>
        <dbReference type="EMBL" id="KAF7636446.1"/>
    </source>
</evidence>
<dbReference type="Gene3D" id="2.10.25.160">
    <property type="entry name" value="Granulin"/>
    <property type="match status" value="3"/>
</dbReference>
<dbReference type="Proteomes" id="UP000605970">
    <property type="component" value="Unassembled WGS sequence"/>
</dbReference>
<sequence length="385" mass="43588">MKKLKNINYLFIYSLFIFSFVQSNEEEEIICPDLESKCPNGTTCCTLDTGVFGCCPLPNAVCCSDHLHCCPENSHCDIEHQLCLHTNKDGIKISLPLMNKLSAKIIKQEVICPDKNILVQNIILVVLLDYGCCPAENAVCCSDHLHCCPHGTECDIIESRCVISNFQKEKIKEFPQLSIQTKKHRPKGKMIKAQIMKSSTHFCNSWITSSCSAINKWFILFNKLLANCNGQFNEKELIKCIINTIYNKCILTEINYKGQKDYLMFPFPKICPDKTICPSTDDTCCPRNDNGIIVYDCCSIKKANCCSDRTCCPYGYSCIDSFNDGSSKCRRMKTSELIAQLIFKKEYLFEYKSVIYFPKKLTSLHKIPQICSTGIPIETTRTGSG</sequence>
<feature type="domain" description="Granulins" evidence="6">
    <location>
        <begin position="141"/>
        <end position="154"/>
    </location>
</feature>
<feature type="chain" id="PRO_5035780869" description="Granulins domain-containing protein" evidence="5">
    <location>
        <begin position="24"/>
        <end position="385"/>
    </location>
</feature>
<dbReference type="SMART" id="SM00277">
    <property type="entry name" value="GRAN"/>
    <property type="match status" value="3"/>
</dbReference>
<evidence type="ECO:0000256" key="3">
    <source>
        <dbReference type="ARBA" id="ARBA00022525"/>
    </source>
</evidence>
<comment type="subcellular location">
    <subcellularLocation>
        <location evidence="1">Secreted</location>
    </subcellularLocation>
</comment>
<dbReference type="OrthoDB" id="5854875at2759"/>
<comment type="similarity">
    <text evidence="2">Belongs to the granulin family.</text>
</comment>
<evidence type="ECO:0000256" key="4">
    <source>
        <dbReference type="ARBA" id="ARBA00023157"/>
    </source>
</evidence>
<evidence type="ECO:0000256" key="5">
    <source>
        <dbReference type="SAM" id="SignalP"/>
    </source>
</evidence>
<dbReference type="InterPro" id="IPR000118">
    <property type="entry name" value="Granulin"/>
</dbReference>
<dbReference type="InterPro" id="IPR037277">
    <property type="entry name" value="Granulin_sf"/>
</dbReference>
<organism evidence="7 8">
    <name type="scientific">Meloidogyne graminicola</name>
    <dbReference type="NCBI Taxonomy" id="189291"/>
    <lineage>
        <taxon>Eukaryota</taxon>
        <taxon>Metazoa</taxon>
        <taxon>Ecdysozoa</taxon>
        <taxon>Nematoda</taxon>
        <taxon>Chromadorea</taxon>
        <taxon>Rhabditida</taxon>
        <taxon>Tylenchina</taxon>
        <taxon>Tylenchomorpha</taxon>
        <taxon>Tylenchoidea</taxon>
        <taxon>Meloidogynidae</taxon>
        <taxon>Meloidogyninae</taxon>
        <taxon>Meloidogyne</taxon>
    </lineage>
</organism>
<evidence type="ECO:0000313" key="8">
    <source>
        <dbReference type="Proteomes" id="UP000605970"/>
    </source>
</evidence>
<keyword evidence="4" id="KW-1015">Disulfide bond</keyword>
<dbReference type="AlphaFoldDB" id="A0A8S9ZTE2"/>